<dbReference type="InterPro" id="IPR036013">
    <property type="entry name" value="Band_7/SPFH_dom_sf"/>
</dbReference>
<reference evidence="5 6" key="1">
    <citation type="submission" date="2016-10" db="EMBL/GenBank/DDBJ databases">
        <title>Silvanigrella aquatica sp. nov., isolated from a freshwater lake located in the Black Forest, Germany, description of Silvanigrellaceae fam. nov., Silvanigrellales ord. nov., reclassification of the order Bdellovibrionales in the class Oligoflexia, reclassification of the families Bacteriovoracaceae and Halobacteriovoraceae in the new order Bacteriovoracales ord. nov., and reclassification of the family Pseudobacteriovoracaceae in the order Oligoflexiales.</title>
        <authorList>
            <person name="Hahn M.W."/>
            <person name="Schmidt J."/>
            <person name="Koll U."/>
            <person name="Rohde M."/>
            <person name="Verbag S."/>
            <person name="Pitt A."/>
            <person name="Nakai R."/>
            <person name="Naganuma T."/>
            <person name="Lang E."/>
        </authorList>
    </citation>
    <scope>NUCLEOTIDE SEQUENCE [LARGE SCALE GENOMIC DNA]</scope>
    <source>
        <strain evidence="5 6">MWH-Nonnen-W8red</strain>
    </source>
</reference>
<keyword evidence="3" id="KW-0812">Transmembrane</keyword>
<dbReference type="InterPro" id="IPR001107">
    <property type="entry name" value="Band_7"/>
</dbReference>
<evidence type="ECO:0000313" key="6">
    <source>
        <dbReference type="Proteomes" id="UP000184731"/>
    </source>
</evidence>
<evidence type="ECO:0000313" key="5">
    <source>
        <dbReference type="EMBL" id="APJ04645.1"/>
    </source>
</evidence>
<proteinExistence type="predicted"/>
<dbReference type="EMBL" id="CP017834">
    <property type="protein sequence ID" value="APJ04645.1"/>
    <property type="molecule type" value="Genomic_DNA"/>
</dbReference>
<evidence type="ECO:0000259" key="4">
    <source>
        <dbReference type="Pfam" id="PF01145"/>
    </source>
</evidence>
<keyword evidence="3" id="KW-0472">Membrane</keyword>
<name>A0A1L4D360_9BACT</name>
<dbReference type="KEGG" id="saqi:AXG55_12320"/>
<dbReference type="OrthoDB" id="127806at2"/>
<dbReference type="STRING" id="1915309.AXG55_12320"/>
<dbReference type="Proteomes" id="UP000184731">
    <property type="component" value="Chromosome"/>
</dbReference>
<feature type="domain" description="Band 7" evidence="4">
    <location>
        <begin position="27"/>
        <end position="227"/>
    </location>
</feature>
<feature type="coiled-coil region" evidence="2">
    <location>
        <begin position="240"/>
        <end position="267"/>
    </location>
</feature>
<sequence length="294" mass="33517">MFLQILVGFYIGLSIYIIFLFKKIFFQVSEGHLAVLTSFGKVVFKNETEKSLKTFQSGLHMKWPWQKVHFISIMEQMIDLSGDDGCTMAMASDGTLLRIDSKLRFTPLKNELYSFLFSMERSFEHIKGLFICLLHQEIGSFDKKNPINNTTKLNTEVSSFASIRSKRGLLNIQIQDFCKNKIPNSYGIEFNGVDITDILPPNELANALNAVINSQSEAQRLYALTEAECEQRLLAAKKGIAIAKAKAKAIEEDIQKISEVLSELQRNNTLNLYIERRSMEVYSDAKISYIKRTL</sequence>
<dbReference type="Pfam" id="PF01145">
    <property type="entry name" value="Band_7"/>
    <property type="match status" value="1"/>
</dbReference>
<evidence type="ECO:0000256" key="3">
    <source>
        <dbReference type="SAM" id="Phobius"/>
    </source>
</evidence>
<keyword evidence="6" id="KW-1185">Reference proteome</keyword>
<dbReference type="SUPFAM" id="SSF117892">
    <property type="entry name" value="Band 7/SPFH domain"/>
    <property type="match status" value="1"/>
</dbReference>
<protein>
    <recommendedName>
        <fullName evidence="4">Band 7 domain-containing protein</fullName>
    </recommendedName>
</protein>
<keyword evidence="2" id="KW-0175">Coiled coil</keyword>
<evidence type="ECO:0000256" key="1">
    <source>
        <dbReference type="ARBA" id="ARBA00004167"/>
    </source>
</evidence>
<organism evidence="5 6">
    <name type="scientific">Silvanigrella aquatica</name>
    <dbReference type="NCBI Taxonomy" id="1915309"/>
    <lineage>
        <taxon>Bacteria</taxon>
        <taxon>Pseudomonadati</taxon>
        <taxon>Bdellovibrionota</taxon>
        <taxon>Oligoflexia</taxon>
        <taxon>Silvanigrellales</taxon>
        <taxon>Silvanigrellaceae</taxon>
        <taxon>Silvanigrella</taxon>
    </lineage>
</organism>
<accession>A0A1L4D360</accession>
<evidence type="ECO:0000256" key="2">
    <source>
        <dbReference type="SAM" id="Coils"/>
    </source>
</evidence>
<keyword evidence="3" id="KW-1133">Transmembrane helix</keyword>
<gene>
    <name evidence="5" type="ORF">AXG55_12320</name>
</gene>
<dbReference type="GO" id="GO:0016020">
    <property type="term" value="C:membrane"/>
    <property type="evidence" value="ECO:0007669"/>
    <property type="project" value="UniProtKB-SubCell"/>
</dbReference>
<dbReference type="RefSeq" id="WP_148698400.1">
    <property type="nucleotide sequence ID" value="NZ_CP017834.1"/>
</dbReference>
<comment type="subcellular location">
    <subcellularLocation>
        <location evidence="1">Membrane</location>
        <topology evidence="1">Single-pass membrane protein</topology>
    </subcellularLocation>
</comment>
<dbReference type="AlphaFoldDB" id="A0A1L4D360"/>
<feature type="transmembrane region" description="Helical" evidence="3">
    <location>
        <begin position="6"/>
        <end position="25"/>
    </location>
</feature>